<reference evidence="2" key="1">
    <citation type="submission" date="2019-12" db="UniProtKB">
        <authorList>
            <consortium name="WormBaseParasite"/>
        </authorList>
    </citation>
    <scope>IDENTIFICATION</scope>
</reference>
<evidence type="ECO:0000313" key="2">
    <source>
        <dbReference type="WBParaSite" id="TMUE_0000001390.1"/>
    </source>
</evidence>
<dbReference type="Proteomes" id="UP000046395">
    <property type="component" value="Unassembled WGS sequence"/>
</dbReference>
<name>A0A5S6Q2B9_TRIMR</name>
<evidence type="ECO:0000313" key="1">
    <source>
        <dbReference type="Proteomes" id="UP000046395"/>
    </source>
</evidence>
<keyword evidence="1" id="KW-1185">Reference proteome</keyword>
<organism evidence="1 2">
    <name type="scientific">Trichuris muris</name>
    <name type="common">Mouse whipworm</name>
    <dbReference type="NCBI Taxonomy" id="70415"/>
    <lineage>
        <taxon>Eukaryota</taxon>
        <taxon>Metazoa</taxon>
        <taxon>Ecdysozoa</taxon>
        <taxon>Nematoda</taxon>
        <taxon>Enoplea</taxon>
        <taxon>Dorylaimia</taxon>
        <taxon>Trichinellida</taxon>
        <taxon>Trichuridae</taxon>
        <taxon>Trichuris</taxon>
    </lineage>
</organism>
<protein>
    <submittedName>
        <fullName evidence="2">Myb-like domain-containing protein</fullName>
    </submittedName>
</protein>
<accession>A0A5S6Q2B9</accession>
<proteinExistence type="predicted"/>
<dbReference type="AlphaFoldDB" id="A0A5S6Q2B9"/>
<dbReference type="WBParaSite" id="TMUE_0000001390.1">
    <property type="protein sequence ID" value="TMUE_0000001390.1"/>
    <property type="gene ID" value="WBGene00297286"/>
</dbReference>
<sequence>MGKRVPFGITKLISKCIPGGVKIRCGIGRIRVLNIRFHKRATRKHDHYLERSCTQKKKLKDKRKVCTNDIMRKKEIRKENIRKWENANEVVTNCRPKNIPTEKRTNDEQSDKKAKKNCECTNALQAAIVVEQLYKQRMDKRLQQHWKLIQTQNEHNSLKENKLQATKCSKDGIESIEMINNVLENFPSDAARQLKDESAPQNRGSVNTMGNERNCKSVATGRDKIGILKRTKDEDPFGNGTGKLREDWTPEENAKLKSEQEEIFCSSRFEFIRNQIAMQLNAKVTTCAKKANEINRTHQTYEKRRREVVKLSYVKQGRLNDVTRNVGKPNPYSQVYTVLMCIRTNEEKWNILPPKIWAPKFSEHNDTLENFPFNGTNRADKLNNESTLRKVLSLNEAGEVNRLVTDLNESKSNTRQ</sequence>